<sequence length="544" mass="58855">MAFGFGDILMLIGGLGLFLYGMKMMGEGLELVAGSRLKKLLAVLTSNRLLAVLVGIAVTAVIQSSSATTVMIIGFVNAGLMNLAQAVGVIMGANIGTTVTSQLIAFKVGDFTLTDLAPIAVGIGVGLIMFCKKPTIKHVGQVVAGFGILFMGMDTMSTAMEPLQQVPEFVNLLTQFQNPFIGILVGALFTAIIQSSSASVGILQALAMQGLIGLDGAIFVLFGQNIGTCVTALLSSIGTNKTAKRAAIVHLLFNVAGTIIFVPLAMFLPFVDWMQAITGNIPQQIANTHIIFNLVSTAVLLPAAPLLVKAANFLIPGKDKAFEPMQLQYLDERILATPPIAVAQVIKESERMAVLARQEFHDSIEYFFKPNSELLEKVTANKQVLDYLNKEITSYLIKISALELPASDSKAVGALFHTINDFQRIGDHAENIVEAGQAMQEGKLSLSENAVNEMKEMSLRVEVLLDEALHMFRTRVYDEELAAAINRSEEEVDQCTEEFRNNHIRRLTKHKCTPEQGVVFLDILGDLERVADHATNIAFSLSNQ</sequence>
<feature type="transmembrane region" description="Helical" evidence="7">
    <location>
        <begin position="42"/>
        <end position="62"/>
    </location>
</feature>
<evidence type="ECO:0000256" key="5">
    <source>
        <dbReference type="ARBA" id="ARBA00023136"/>
    </source>
</evidence>
<keyword evidence="2" id="KW-1003">Cell membrane</keyword>
<protein>
    <submittedName>
        <fullName evidence="9">Na/Pi cotransporter family protein</fullName>
    </submittedName>
</protein>
<comment type="caution">
    <text evidence="9">The sequence shown here is derived from an EMBL/GenBank/DDBJ whole genome shotgun (WGS) entry which is preliminary data.</text>
</comment>
<gene>
    <name evidence="9" type="ORF">WMO26_06530</name>
</gene>
<dbReference type="InterPro" id="IPR004633">
    <property type="entry name" value="NaPi_cotrn-rel/YqeW-like"/>
</dbReference>
<accession>A0ABV1DZJ1</accession>
<dbReference type="SUPFAM" id="SSF109755">
    <property type="entry name" value="PhoU-like"/>
    <property type="match status" value="1"/>
</dbReference>
<keyword evidence="4 7" id="KW-1133">Transmembrane helix</keyword>
<feature type="transmembrane region" description="Helical" evidence="7">
    <location>
        <begin position="251"/>
        <end position="270"/>
    </location>
</feature>
<dbReference type="PANTHER" id="PTHR10010:SF46">
    <property type="entry name" value="SODIUM-DEPENDENT PHOSPHATE TRANSPORT PROTEIN 2B"/>
    <property type="match status" value="1"/>
</dbReference>
<dbReference type="InterPro" id="IPR038078">
    <property type="entry name" value="PhoU-like_sf"/>
</dbReference>
<evidence type="ECO:0000259" key="8">
    <source>
        <dbReference type="Pfam" id="PF01895"/>
    </source>
</evidence>
<proteinExistence type="predicted"/>
<dbReference type="NCBIfam" id="NF037997">
    <property type="entry name" value="Na_Pi_symport"/>
    <property type="match status" value="1"/>
</dbReference>
<feature type="transmembrane region" description="Helical" evidence="7">
    <location>
        <begin position="5"/>
        <end position="22"/>
    </location>
</feature>
<keyword evidence="10" id="KW-1185">Reference proteome</keyword>
<dbReference type="Gene3D" id="1.20.58.220">
    <property type="entry name" value="Phosphate transport system protein phou homolog 2, domain 2"/>
    <property type="match status" value="1"/>
</dbReference>
<feature type="transmembrane region" description="Helical" evidence="7">
    <location>
        <begin position="111"/>
        <end position="130"/>
    </location>
</feature>
<evidence type="ECO:0000256" key="4">
    <source>
        <dbReference type="ARBA" id="ARBA00022989"/>
    </source>
</evidence>
<dbReference type="EMBL" id="JBBMFD010000008">
    <property type="protein sequence ID" value="MEQ2440476.1"/>
    <property type="molecule type" value="Genomic_DNA"/>
</dbReference>
<name>A0ABV1DZJ1_9FIRM</name>
<feature type="transmembrane region" description="Helical" evidence="7">
    <location>
        <begin position="180"/>
        <end position="203"/>
    </location>
</feature>
<evidence type="ECO:0000256" key="7">
    <source>
        <dbReference type="SAM" id="Phobius"/>
    </source>
</evidence>
<dbReference type="RefSeq" id="WP_349219060.1">
    <property type="nucleotide sequence ID" value="NZ_JBBMFD010000008.1"/>
</dbReference>
<feature type="domain" description="PhoU" evidence="8">
    <location>
        <begin position="455"/>
        <end position="538"/>
    </location>
</feature>
<organism evidence="9 10">
    <name type="scientific">Solibaculum intestinale</name>
    <dbReference type="NCBI Taxonomy" id="3133165"/>
    <lineage>
        <taxon>Bacteria</taxon>
        <taxon>Bacillati</taxon>
        <taxon>Bacillota</taxon>
        <taxon>Clostridia</taxon>
        <taxon>Eubacteriales</taxon>
        <taxon>Oscillospiraceae</taxon>
        <taxon>Solibaculum</taxon>
    </lineage>
</organism>
<feature type="domain" description="PhoU" evidence="8">
    <location>
        <begin position="350"/>
        <end position="434"/>
    </location>
</feature>
<dbReference type="PANTHER" id="PTHR10010">
    <property type="entry name" value="SOLUTE CARRIER FAMILY 34 SODIUM PHOSPHATE , MEMBER 2-RELATED"/>
    <property type="match status" value="1"/>
</dbReference>
<evidence type="ECO:0000256" key="2">
    <source>
        <dbReference type="ARBA" id="ARBA00022475"/>
    </source>
</evidence>
<feature type="transmembrane region" description="Helical" evidence="7">
    <location>
        <begin position="69"/>
        <end position="91"/>
    </location>
</feature>
<reference evidence="9 10" key="1">
    <citation type="submission" date="2024-03" db="EMBL/GenBank/DDBJ databases">
        <title>Human intestinal bacterial collection.</title>
        <authorList>
            <person name="Pauvert C."/>
            <person name="Hitch T.C.A."/>
            <person name="Clavel T."/>
        </authorList>
    </citation>
    <scope>NUCLEOTIDE SEQUENCE [LARGE SCALE GENOMIC DNA]</scope>
    <source>
        <strain evidence="9 10">CLA-JM-H44</strain>
    </source>
</reference>
<evidence type="ECO:0000256" key="3">
    <source>
        <dbReference type="ARBA" id="ARBA00022692"/>
    </source>
</evidence>
<evidence type="ECO:0000313" key="9">
    <source>
        <dbReference type="EMBL" id="MEQ2440476.1"/>
    </source>
</evidence>
<dbReference type="InterPro" id="IPR026022">
    <property type="entry name" value="PhoU_dom"/>
</dbReference>
<dbReference type="NCBIfam" id="TIGR00704">
    <property type="entry name" value="NaPi_cotrn_rel"/>
    <property type="match status" value="1"/>
</dbReference>
<keyword evidence="6" id="KW-0175">Coiled coil</keyword>
<comment type="subcellular location">
    <subcellularLocation>
        <location evidence="1">Cell membrane</location>
        <topology evidence="1">Multi-pass membrane protein</topology>
    </subcellularLocation>
</comment>
<evidence type="ECO:0000256" key="1">
    <source>
        <dbReference type="ARBA" id="ARBA00004651"/>
    </source>
</evidence>
<evidence type="ECO:0000256" key="6">
    <source>
        <dbReference type="SAM" id="Coils"/>
    </source>
</evidence>
<evidence type="ECO:0000313" key="10">
    <source>
        <dbReference type="Proteomes" id="UP001489509"/>
    </source>
</evidence>
<keyword evidence="5 7" id="KW-0472">Membrane</keyword>
<dbReference type="Pfam" id="PF02690">
    <property type="entry name" value="Na_Pi_cotrans"/>
    <property type="match status" value="2"/>
</dbReference>
<feature type="coiled-coil region" evidence="6">
    <location>
        <begin position="447"/>
        <end position="498"/>
    </location>
</feature>
<keyword evidence="3 7" id="KW-0812">Transmembrane</keyword>
<dbReference type="Proteomes" id="UP001489509">
    <property type="component" value="Unassembled WGS sequence"/>
</dbReference>
<dbReference type="Pfam" id="PF01895">
    <property type="entry name" value="PhoU"/>
    <property type="match status" value="2"/>
</dbReference>
<dbReference type="InterPro" id="IPR003841">
    <property type="entry name" value="Na/Pi_transpt"/>
</dbReference>